<dbReference type="InterPro" id="IPR051044">
    <property type="entry name" value="MAG_DAG_Lipase"/>
</dbReference>
<dbReference type="OrthoDB" id="9800213at2"/>
<dbReference type="InterPro" id="IPR012354">
    <property type="entry name" value="Esterase_lipase"/>
</dbReference>
<dbReference type="Proteomes" id="UP000321197">
    <property type="component" value="Unassembled WGS sequence"/>
</dbReference>
<dbReference type="PIRSF" id="PIRSF017388">
    <property type="entry name" value="Esterase_lipase"/>
    <property type="match status" value="1"/>
</dbReference>
<proteinExistence type="predicted"/>
<evidence type="ECO:0000256" key="2">
    <source>
        <dbReference type="PIRSR" id="PIRSR017388-2"/>
    </source>
</evidence>
<protein>
    <submittedName>
        <fullName evidence="4">Carboxylesterase</fullName>
    </submittedName>
</protein>
<evidence type="ECO:0000259" key="3">
    <source>
        <dbReference type="Pfam" id="PF12146"/>
    </source>
</evidence>
<feature type="domain" description="Serine aminopeptidase S33" evidence="3">
    <location>
        <begin position="4"/>
        <end position="211"/>
    </location>
</feature>
<feature type="binding site" evidence="2">
    <location>
        <position position="77"/>
    </location>
    <ligand>
        <name>substrate</name>
    </ligand>
</feature>
<name>A0A511QZ79_9DEIN</name>
<dbReference type="SUPFAM" id="SSF53474">
    <property type="entry name" value="alpha/beta-Hydrolases"/>
    <property type="match status" value="1"/>
</dbReference>
<dbReference type="PANTHER" id="PTHR11614">
    <property type="entry name" value="PHOSPHOLIPASE-RELATED"/>
    <property type="match status" value="1"/>
</dbReference>
<dbReference type="Pfam" id="PF12146">
    <property type="entry name" value="Hydrolase_4"/>
    <property type="match status" value="1"/>
</dbReference>
<gene>
    <name evidence="4" type="ORF">MHY01S_08500</name>
</gene>
<comment type="caution">
    <text evidence="4">The sequence shown here is derived from an EMBL/GenBank/DDBJ whole genome shotgun (WGS) entry which is preliminary data.</text>
</comment>
<feature type="active site" description="Charge relay system" evidence="1">
    <location>
        <position position="176"/>
    </location>
</feature>
<dbReference type="Gene3D" id="3.40.50.1820">
    <property type="entry name" value="alpha/beta hydrolase"/>
    <property type="match status" value="1"/>
</dbReference>
<sequence>MSNVLVLHGFTSHPVLTMGPLPETLRKAGFNVAQPALPGHGTRPEDLRGVRWQDWLQTAREAYLALPEPRAVVGLSMGGLLAGWLAAEHKTTALVALAPALGLKNRMAYLAPLLHYFKPWAFSTDPTEEAKRRAKSPNYPNFPTRALAELVALQQRVPELLPRVWAPALVLEATQDDTVPEAAVRRYFALIGGPHKEYRSYPSQHDMLLDPLAQQISDDIAAWLREKLPAQK</sequence>
<evidence type="ECO:0000313" key="5">
    <source>
        <dbReference type="Proteomes" id="UP000321197"/>
    </source>
</evidence>
<reference evidence="4 5" key="1">
    <citation type="submission" date="2019-07" db="EMBL/GenBank/DDBJ databases">
        <title>Whole genome shotgun sequence of Meiothermus hypogaeus NBRC 106114.</title>
        <authorList>
            <person name="Hosoyama A."/>
            <person name="Uohara A."/>
            <person name="Ohji S."/>
            <person name="Ichikawa N."/>
        </authorList>
    </citation>
    <scope>NUCLEOTIDE SEQUENCE [LARGE SCALE GENOMIC DNA]</scope>
    <source>
        <strain evidence="4 5">NBRC 106114</strain>
    </source>
</reference>
<dbReference type="GO" id="GO:0052689">
    <property type="term" value="F:carboxylic ester hydrolase activity"/>
    <property type="evidence" value="ECO:0007669"/>
    <property type="project" value="InterPro"/>
</dbReference>
<organism evidence="4 5">
    <name type="scientific">Meiothermus hypogaeus NBRC 106114</name>
    <dbReference type="NCBI Taxonomy" id="1227553"/>
    <lineage>
        <taxon>Bacteria</taxon>
        <taxon>Thermotogati</taxon>
        <taxon>Deinococcota</taxon>
        <taxon>Deinococci</taxon>
        <taxon>Thermales</taxon>
        <taxon>Thermaceae</taxon>
        <taxon>Meiothermus</taxon>
    </lineage>
</organism>
<feature type="active site" description="Charge relay system" evidence="1">
    <location>
        <position position="205"/>
    </location>
</feature>
<evidence type="ECO:0000313" key="4">
    <source>
        <dbReference type="EMBL" id="GEM82684.1"/>
    </source>
</evidence>
<feature type="binding site" evidence="2">
    <location>
        <position position="10"/>
    </location>
    <ligand>
        <name>substrate</name>
    </ligand>
</feature>
<dbReference type="RefSeq" id="WP_119340196.1">
    <property type="nucleotide sequence ID" value="NZ_BJXL01000018.1"/>
</dbReference>
<accession>A0A511QZ79</accession>
<dbReference type="EMBL" id="BJXL01000018">
    <property type="protein sequence ID" value="GEM82684.1"/>
    <property type="molecule type" value="Genomic_DNA"/>
</dbReference>
<dbReference type="InterPro" id="IPR022742">
    <property type="entry name" value="Hydrolase_4"/>
</dbReference>
<evidence type="ECO:0000256" key="1">
    <source>
        <dbReference type="PIRSR" id="PIRSR017388-1"/>
    </source>
</evidence>
<dbReference type="AlphaFoldDB" id="A0A511QZ79"/>
<dbReference type="InterPro" id="IPR029058">
    <property type="entry name" value="AB_hydrolase_fold"/>
</dbReference>
<feature type="active site" description="Nucleophile" evidence="1">
    <location>
        <position position="76"/>
    </location>
</feature>